<protein>
    <submittedName>
        <fullName evidence="2">Uncharacterized protein</fullName>
    </submittedName>
</protein>
<dbReference type="InterPro" id="IPR036692">
    <property type="entry name" value="Shew3726-like_sf"/>
</dbReference>
<name>A0A0L7SWL4_9GAMM</name>
<dbReference type="EMBL" id="JRXE01000041">
    <property type="protein sequence ID" value="KOC87423.1"/>
    <property type="molecule type" value="Genomic_DNA"/>
</dbReference>
<dbReference type="EMBL" id="JRXF01000067">
    <property type="protein sequence ID" value="KOC87460.1"/>
    <property type="molecule type" value="Genomic_DNA"/>
</dbReference>
<dbReference type="STRING" id="1560201.NG42_20765"/>
<dbReference type="AlphaFoldDB" id="A0A0L7SWL4"/>
<sequence length="86" mass="9952">MNQAIQFPDREFWDSERQAVCFPAQVNGFNLTCAIAAETLRQRYGSGASDLELFRAHRWDIEEEAEALIAQQQEDDQGWVWLSFAK</sequence>
<dbReference type="Pfam" id="PF07369">
    <property type="entry name" value="DUF1488"/>
    <property type="match status" value="1"/>
</dbReference>
<accession>A0A0L7SWL4</accession>
<reference evidence="3 4" key="1">
    <citation type="journal article" date="2015" name="Int. J. Syst. Evol. Microbiol.">
        <title>Erwinia iniecta sp. nov., isolated from Russian wheat aphids (Diuraphis noxia).</title>
        <authorList>
            <person name="Campillo T."/>
            <person name="Luna E."/>
            <person name="Portier P."/>
            <person name="Fischer-Le Saux M."/>
            <person name="Lapitan N."/>
            <person name="Tisserat N.A."/>
            <person name="Leach J.E."/>
        </authorList>
    </citation>
    <scope>NUCLEOTIDE SEQUENCE [LARGE SCALE GENOMIC DNA]</scope>
    <source>
        <strain evidence="1 4">B120</strain>
        <strain evidence="2 3">B149</strain>
    </source>
</reference>
<evidence type="ECO:0000313" key="4">
    <source>
        <dbReference type="Proteomes" id="UP000037088"/>
    </source>
</evidence>
<dbReference type="OrthoDB" id="6465020at2"/>
<dbReference type="Proteomes" id="UP000036851">
    <property type="component" value="Unassembled WGS sequence"/>
</dbReference>
<evidence type="ECO:0000313" key="2">
    <source>
        <dbReference type="EMBL" id="KOC87460.1"/>
    </source>
</evidence>
<dbReference type="RefSeq" id="WP_052902774.1">
    <property type="nucleotide sequence ID" value="NZ_JRXE01000041.1"/>
</dbReference>
<dbReference type="SUPFAM" id="SSF160272">
    <property type="entry name" value="Shew3726-like"/>
    <property type="match status" value="1"/>
</dbReference>
<dbReference type="InterPro" id="IPR009962">
    <property type="entry name" value="DUF1488"/>
</dbReference>
<organism evidence="2 3">
    <name type="scientific">Winslowiella iniecta</name>
    <dbReference type="NCBI Taxonomy" id="1560201"/>
    <lineage>
        <taxon>Bacteria</taxon>
        <taxon>Pseudomonadati</taxon>
        <taxon>Pseudomonadota</taxon>
        <taxon>Gammaproteobacteria</taxon>
        <taxon>Enterobacterales</taxon>
        <taxon>Erwiniaceae</taxon>
        <taxon>Winslowiella</taxon>
    </lineage>
</organism>
<gene>
    <name evidence="1" type="ORF">NG42_20765</name>
    <name evidence="2" type="ORF">NG43_21440</name>
</gene>
<proteinExistence type="predicted"/>
<keyword evidence="4" id="KW-1185">Reference proteome</keyword>
<dbReference type="Proteomes" id="UP000037088">
    <property type="component" value="Unassembled WGS sequence"/>
</dbReference>
<evidence type="ECO:0000313" key="3">
    <source>
        <dbReference type="Proteomes" id="UP000036851"/>
    </source>
</evidence>
<evidence type="ECO:0000313" key="1">
    <source>
        <dbReference type="EMBL" id="KOC87423.1"/>
    </source>
</evidence>
<comment type="caution">
    <text evidence="2">The sequence shown here is derived from an EMBL/GenBank/DDBJ whole genome shotgun (WGS) entry which is preliminary data.</text>
</comment>
<dbReference type="Gene3D" id="3.30.160.140">
    <property type="entry name" value="Shew3726-like"/>
    <property type="match status" value="1"/>
</dbReference>